<evidence type="ECO:0000256" key="1">
    <source>
        <dbReference type="ARBA" id="ARBA00007409"/>
    </source>
</evidence>
<dbReference type="CDD" id="cd03048">
    <property type="entry name" value="GST_N_Ure2p_like"/>
    <property type="match status" value="1"/>
</dbReference>
<dbReference type="SUPFAM" id="SSF52833">
    <property type="entry name" value="Thioredoxin-like"/>
    <property type="match status" value="1"/>
</dbReference>
<protein>
    <recommendedName>
        <fullName evidence="7">Glutathione S-transferase</fullName>
    </recommendedName>
</protein>
<dbReference type="Gene3D" id="1.20.1050.10">
    <property type="match status" value="1"/>
</dbReference>
<dbReference type="InterPro" id="IPR004045">
    <property type="entry name" value="Glutathione_S-Trfase_N"/>
</dbReference>
<dbReference type="InterPro" id="IPR004046">
    <property type="entry name" value="GST_C"/>
</dbReference>
<evidence type="ECO:0008006" key="7">
    <source>
        <dbReference type="Google" id="ProtNLM"/>
    </source>
</evidence>
<dbReference type="PANTHER" id="PTHR44051">
    <property type="entry name" value="GLUTATHIONE S-TRANSFERASE-RELATED"/>
    <property type="match status" value="1"/>
</dbReference>
<gene>
    <name evidence="5" type="ORF">GFSPODELE1_LOCUS3707</name>
</gene>
<dbReference type="SFLD" id="SFLDG01151">
    <property type="entry name" value="Main.2:_Nu-like"/>
    <property type="match status" value="1"/>
</dbReference>
<accession>A0ABP1D3G0</accession>
<dbReference type="Pfam" id="PF00043">
    <property type="entry name" value="GST_C"/>
    <property type="match status" value="1"/>
</dbReference>
<evidence type="ECO:0000259" key="3">
    <source>
        <dbReference type="PROSITE" id="PS50404"/>
    </source>
</evidence>
<proteinExistence type="inferred from homology"/>
<dbReference type="InterPro" id="IPR010987">
    <property type="entry name" value="Glutathione-S-Trfase_C-like"/>
</dbReference>
<feature type="domain" description="GST C-terminal" evidence="4">
    <location>
        <begin position="102"/>
        <end position="225"/>
    </location>
</feature>
<feature type="domain" description="GST N-terminal" evidence="3">
    <location>
        <begin position="5"/>
        <end position="93"/>
    </location>
</feature>
<dbReference type="Proteomes" id="UP001497453">
    <property type="component" value="Chromosome 2"/>
</dbReference>
<dbReference type="EMBL" id="OZ037945">
    <property type="protein sequence ID" value="CAL1701689.1"/>
    <property type="molecule type" value="Genomic_DNA"/>
</dbReference>
<dbReference type="PROSITE" id="PS50405">
    <property type="entry name" value="GST_CTER"/>
    <property type="match status" value="1"/>
</dbReference>
<name>A0ABP1D3G0_9APHY</name>
<evidence type="ECO:0000313" key="5">
    <source>
        <dbReference type="EMBL" id="CAL1701689.1"/>
    </source>
</evidence>
<dbReference type="SFLD" id="SFLDG00358">
    <property type="entry name" value="Main_(cytGST)"/>
    <property type="match status" value="1"/>
</dbReference>
<dbReference type="PANTHER" id="PTHR44051:SF8">
    <property type="entry name" value="GLUTATHIONE S-TRANSFERASE GSTA"/>
    <property type="match status" value="1"/>
</dbReference>
<dbReference type="InterPro" id="IPR036249">
    <property type="entry name" value="Thioredoxin-like_sf"/>
</dbReference>
<evidence type="ECO:0000256" key="2">
    <source>
        <dbReference type="RuleBase" id="RU003494"/>
    </source>
</evidence>
<keyword evidence="6" id="KW-1185">Reference proteome</keyword>
<dbReference type="SFLD" id="SFLDS00019">
    <property type="entry name" value="Glutathione_Transferase_(cytos"/>
    <property type="match status" value="1"/>
</dbReference>
<reference evidence="6" key="1">
    <citation type="submission" date="2024-04" db="EMBL/GenBank/DDBJ databases">
        <authorList>
            <person name="Shaw F."/>
            <person name="Minotto A."/>
        </authorList>
    </citation>
    <scope>NUCLEOTIDE SEQUENCE [LARGE SCALE GENOMIC DNA]</scope>
</reference>
<sequence length="225" mass="25399">MASASKPIVLYGWPTPNARKVTTFLEELKVAYGLDYDIEGIDIGKNVQKQPAFLKINPNGRVPAIVDRARNNFNVFESAAILLYLQQHYDKENKFGFDPKADPDEYSILLQWIFFVHGGLGPIQGQANHFNKYAPEKIPYAINRYIEETKRVYSVLDTRLTERDWLAGPGRGIFTIADANAIPWVRGHAFAGIETLDEWPNVKAWVARAEARPAFKAGLDVAYSK</sequence>
<dbReference type="InterPro" id="IPR036282">
    <property type="entry name" value="Glutathione-S-Trfase_C_sf"/>
</dbReference>
<organism evidence="5 6">
    <name type="scientific">Somion occarium</name>
    <dbReference type="NCBI Taxonomy" id="3059160"/>
    <lineage>
        <taxon>Eukaryota</taxon>
        <taxon>Fungi</taxon>
        <taxon>Dikarya</taxon>
        <taxon>Basidiomycota</taxon>
        <taxon>Agaricomycotina</taxon>
        <taxon>Agaricomycetes</taxon>
        <taxon>Polyporales</taxon>
        <taxon>Cerrenaceae</taxon>
        <taxon>Somion</taxon>
    </lineage>
</organism>
<evidence type="ECO:0000259" key="4">
    <source>
        <dbReference type="PROSITE" id="PS50405"/>
    </source>
</evidence>
<evidence type="ECO:0000313" key="6">
    <source>
        <dbReference type="Proteomes" id="UP001497453"/>
    </source>
</evidence>
<dbReference type="InterPro" id="IPR040079">
    <property type="entry name" value="Glutathione_S-Trfase"/>
</dbReference>
<dbReference type="PROSITE" id="PS50404">
    <property type="entry name" value="GST_NTER"/>
    <property type="match status" value="1"/>
</dbReference>
<dbReference type="Pfam" id="PF02798">
    <property type="entry name" value="GST_N"/>
    <property type="match status" value="1"/>
</dbReference>
<dbReference type="Gene3D" id="3.40.30.10">
    <property type="entry name" value="Glutaredoxin"/>
    <property type="match status" value="1"/>
</dbReference>
<dbReference type="SUPFAM" id="SSF47616">
    <property type="entry name" value="GST C-terminal domain-like"/>
    <property type="match status" value="1"/>
</dbReference>
<comment type="similarity">
    <text evidence="1 2">Belongs to the GST superfamily.</text>
</comment>